<dbReference type="EMBL" id="HACG01047783">
    <property type="protein sequence ID" value="CEK94648.1"/>
    <property type="molecule type" value="Transcribed_RNA"/>
</dbReference>
<dbReference type="EMBL" id="HACG01047784">
    <property type="protein sequence ID" value="CEK94649.1"/>
    <property type="molecule type" value="Transcribed_RNA"/>
</dbReference>
<proteinExistence type="predicted"/>
<organism evidence="3">
    <name type="scientific">Arion vulgaris</name>
    <dbReference type="NCBI Taxonomy" id="1028688"/>
    <lineage>
        <taxon>Eukaryota</taxon>
        <taxon>Metazoa</taxon>
        <taxon>Spiralia</taxon>
        <taxon>Lophotrochozoa</taxon>
        <taxon>Mollusca</taxon>
        <taxon>Gastropoda</taxon>
        <taxon>Heterobranchia</taxon>
        <taxon>Euthyneura</taxon>
        <taxon>Panpulmonata</taxon>
        <taxon>Eupulmonata</taxon>
        <taxon>Stylommatophora</taxon>
        <taxon>Helicina</taxon>
        <taxon>Arionoidea</taxon>
        <taxon>Arionidae</taxon>
        <taxon>Arion</taxon>
    </lineage>
</organism>
<evidence type="ECO:0000313" key="3">
    <source>
        <dbReference type="EMBL" id="CEK94649.1"/>
    </source>
</evidence>
<dbReference type="EMBL" id="HACG01047782">
    <property type="protein sequence ID" value="CEK94647.1"/>
    <property type="molecule type" value="Transcribed_RNA"/>
</dbReference>
<dbReference type="AlphaFoldDB" id="A0A0B7BMX8"/>
<evidence type="ECO:0000313" key="1">
    <source>
        <dbReference type="EMBL" id="CEK94647.1"/>
    </source>
</evidence>
<accession>A0A0B7BMX8</accession>
<gene>
    <name evidence="3" type="primary">ORF201994</name>
    <name evidence="1" type="synonym">ORF201982</name>
    <name evidence="2" type="synonym">ORF201987</name>
</gene>
<protein>
    <submittedName>
        <fullName evidence="3">Uncharacterized protein</fullName>
    </submittedName>
</protein>
<evidence type="ECO:0000313" key="2">
    <source>
        <dbReference type="EMBL" id="CEK94648.1"/>
    </source>
</evidence>
<reference evidence="3" key="1">
    <citation type="submission" date="2014-12" db="EMBL/GenBank/DDBJ databases">
        <title>Insight into the proteome of Arion vulgaris.</title>
        <authorList>
            <person name="Aradska J."/>
            <person name="Bulat T."/>
            <person name="Smidak R."/>
            <person name="Sarate P."/>
            <person name="Gangsoo J."/>
            <person name="Sialana F."/>
            <person name="Bilban M."/>
            <person name="Lubec G."/>
        </authorList>
    </citation>
    <scope>NUCLEOTIDE SEQUENCE</scope>
    <source>
        <tissue evidence="3">Skin</tissue>
    </source>
</reference>
<name>A0A0B7BMX8_9EUPU</name>
<sequence length="61" mass="7115">MNMPNSINPDLKAKTVSSSFFVNYSNAETVCIYTYVTFKYKQKDFTCENHPLTILFIYGYL</sequence>